<dbReference type="PRINTS" id="PR00722">
    <property type="entry name" value="CHYMOTRYPSIN"/>
</dbReference>
<evidence type="ECO:0000259" key="8">
    <source>
        <dbReference type="PROSITE" id="PS50240"/>
    </source>
</evidence>
<evidence type="ECO:0000256" key="1">
    <source>
        <dbReference type="ARBA" id="ARBA00004613"/>
    </source>
</evidence>
<keyword evidence="10" id="KW-1185">Reference proteome</keyword>
<dbReference type="InterPro" id="IPR018114">
    <property type="entry name" value="TRYPSIN_HIS"/>
</dbReference>
<evidence type="ECO:0000256" key="7">
    <source>
        <dbReference type="RuleBase" id="RU363034"/>
    </source>
</evidence>
<evidence type="ECO:0000256" key="2">
    <source>
        <dbReference type="ARBA" id="ARBA00022525"/>
    </source>
</evidence>
<dbReference type="InterPro" id="IPR001254">
    <property type="entry name" value="Trypsin_dom"/>
</dbReference>
<keyword evidence="3 7" id="KW-0645">Protease</keyword>
<evidence type="ECO:0000256" key="4">
    <source>
        <dbReference type="ARBA" id="ARBA00022801"/>
    </source>
</evidence>
<gene>
    <name evidence="9" type="ORF">OKIOD_LOCUS13238</name>
</gene>
<accession>A0ABN7T6J4</accession>
<dbReference type="Pfam" id="PF00089">
    <property type="entry name" value="Trypsin"/>
    <property type="match status" value="1"/>
</dbReference>
<organism evidence="9 10">
    <name type="scientific">Oikopleura dioica</name>
    <name type="common">Tunicate</name>
    <dbReference type="NCBI Taxonomy" id="34765"/>
    <lineage>
        <taxon>Eukaryota</taxon>
        <taxon>Metazoa</taxon>
        <taxon>Chordata</taxon>
        <taxon>Tunicata</taxon>
        <taxon>Appendicularia</taxon>
        <taxon>Copelata</taxon>
        <taxon>Oikopleuridae</taxon>
        <taxon>Oikopleura</taxon>
    </lineage>
</organism>
<dbReference type="PANTHER" id="PTHR24264">
    <property type="entry name" value="TRYPSIN-RELATED"/>
    <property type="match status" value="1"/>
</dbReference>
<dbReference type="PROSITE" id="PS00135">
    <property type="entry name" value="TRYPSIN_SER"/>
    <property type="match status" value="1"/>
</dbReference>
<dbReference type="SUPFAM" id="SSF50494">
    <property type="entry name" value="Trypsin-like serine proteases"/>
    <property type="match status" value="1"/>
</dbReference>
<dbReference type="CDD" id="cd00190">
    <property type="entry name" value="Tryp_SPc"/>
    <property type="match status" value="1"/>
</dbReference>
<dbReference type="EMBL" id="OU015567">
    <property type="protein sequence ID" value="CAG5110022.1"/>
    <property type="molecule type" value="Genomic_DNA"/>
</dbReference>
<evidence type="ECO:0000313" key="9">
    <source>
        <dbReference type="EMBL" id="CAG5110022.1"/>
    </source>
</evidence>
<keyword evidence="2" id="KW-0964">Secreted</keyword>
<evidence type="ECO:0000256" key="3">
    <source>
        <dbReference type="ARBA" id="ARBA00022670"/>
    </source>
</evidence>
<dbReference type="Proteomes" id="UP001158576">
    <property type="component" value="Chromosome 2"/>
</dbReference>
<protein>
    <submittedName>
        <fullName evidence="9">Oidioi.mRNA.OKI2018_I69.chr2.g4473.t1.cds</fullName>
    </submittedName>
</protein>
<dbReference type="Gene3D" id="2.40.10.10">
    <property type="entry name" value="Trypsin-like serine proteases"/>
    <property type="match status" value="1"/>
</dbReference>
<dbReference type="InterPro" id="IPR033116">
    <property type="entry name" value="TRYPSIN_SER"/>
</dbReference>
<dbReference type="SMART" id="SM00020">
    <property type="entry name" value="Tryp_SPc"/>
    <property type="match status" value="1"/>
</dbReference>
<dbReference type="PROSITE" id="PS00134">
    <property type="entry name" value="TRYPSIN_HIS"/>
    <property type="match status" value="1"/>
</dbReference>
<dbReference type="PANTHER" id="PTHR24264:SF65">
    <property type="entry name" value="SRCR DOMAIN-CONTAINING PROTEIN"/>
    <property type="match status" value="1"/>
</dbReference>
<keyword evidence="5 7" id="KW-0720">Serine protease</keyword>
<name>A0ABN7T6J4_OIKDI</name>
<reference evidence="9 10" key="1">
    <citation type="submission" date="2021-04" db="EMBL/GenBank/DDBJ databases">
        <authorList>
            <person name="Bliznina A."/>
        </authorList>
    </citation>
    <scope>NUCLEOTIDE SEQUENCE [LARGE SCALE GENOMIC DNA]</scope>
</reference>
<dbReference type="InterPro" id="IPR043504">
    <property type="entry name" value="Peptidase_S1_PA_chymotrypsin"/>
</dbReference>
<evidence type="ECO:0000313" key="10">
    <source>
        <dbReference type="Proteomes" id="UP001158576"/>
    </source>
</evidence>
<dbReference type="PROSITE" id="PS50240">
    <property type="entry name" value="TRYPSIN_DOM"/>
    <property type="match status" value="1"/>
</dbReference>
<keyword evidence="6" id="KW-1015">Disulfide bond</keyword>
<dbReference type="InterPro" id="IPR001314">
    <property type="entry name" value="Peptidase_S1A"/>
</dbReference>
<evidence type="ECO:0000256" key="5">
    <source>
        <dbReference type="ARBA" id="ARBA00022825"/>
    </source>
</evidence>
<evidence type="ECO:0000256" key="6">
    <source>
        <dbReference type="ARBA" id="ARBA00023157"/>
    </source>
</evidence>
<comment type="subcellular location">
    <subcellularLocation>
        <location evidence="1">Secreted</location>
    </subcellularLocation>
</comment>
<dbReference type="InterPro" id="IPR009003">
    <property type="entry name" value="Peptidase_S1_PA"/>
</dbReference>
<sequence length="646" mass="71716">MKLGILLASASNGQRLMGGFEDDFAEKVAWDIESEESRHWCDQQGIDIDGKNKFNLDSLKFRHQLESNDMERSFTHFTTTVQKDRIIGGENAQKNAWKWIGYFYGCGSTLIANDWALTAAHCCTIPAWYFKGKQLCFGRDERGVPAPNEQCAEIVDLIQHPLYDRSETVLNDICLIRLGSKIKYTETVEPSCLPRMGASLSEKDTKDVECFVAGWGYRQEGVGSSLPSILQDTDANILSNSTCDKAYTQVDENGRIINYYRRDEMSCFGHTDGTRDACQGDSGGPLVCLEDSENIPGRKNPVLRGVVSWGEGCARFEKPGVYARLSNYIDWIHETIIEKAQSPSPICLLPENVFDINTKNALIDCAWDKCTVHCKNPDWTPSLKTLTCNTLTKKYTEAKITTLIDCAPDPGPGNKLFSACGALTSHFDVDLENLDVKCNAKVCKIYAKNKKLFSPSVNVIKCQRGRYVFKGDSVKAHPAGTTTKACGAFFDRFPEVANSGIKVSCKPNACFLSADGVFQIQPSNKVMCKKREWVINNKVIGSSKIEFSSQTFDEFDDEPRSFKAGVENGICGRTSVWDYVLQKTRKDLRAQGAKAVCSPSSMPSKWTCQIYCPPKNGASAKKTGVLLSCKKNSWLPGNLPSAKFQC</sequence>
<dbReference type="InterPro" id="IPR050127">
    <property type="entry name" value="Serine_Proteases_S1"/>
</dbReference>
<feature type="domain" description="Peptidase S1" evidence="8">
    <location>
        <begin position="86"/>
        <end position="337"/>
    </location>
</feature>
<proteinExistence type="predicted"/>
<keyword evidence="4 7" id="KW-0378">Hydrolase</keyword>